<reference evidence="1 2" key="1">
    <citation type="submission" date="2023-10" db="EMBL/GenBank/DDBJ databases">
        <authorList>
            <person name="Botero Cardona J."/>
        </authorList>
    </citation>
    <scope>NUCLEOTIDE SEQUENCE [LARGE SCALE GENOMIC DNA]</scope>
    <source>
        <strain evidence="1 2">R-53137</strain>
    </source>
</reference>
<protein>
    <submittedName>
        <fullName evidence="1">Uncharacterized protein</fullName>
    </submittedName>
</protein>
<keyword evidence="2" id="KW-1185">Reference proteome</keyword>
<dbReference type="Proteomes" id="UP001314262">
    <property type="component" value="Unassembled WGS sequence"/>
</dbReference>
<evidence type="ECO:0000313" key="1">
    <source>
        <dbReference type="EMBL" id="CAK1247808.1"/>
    </source>
</evidence>
<name>A0ABN9YV01_9LACO</name>
<evidence type="ECO:0000313" key="2">
    <source>
        <dbReference type="Proteomes" id="UP001314262"/>
    </source>
</evidence>
<gene>
    <name evidence="1" type="ORF">R53137_KAKDMLNK_01142</name>
</gene>
<proteinExistence type="predicted"/>
<dbReference type="EMBL" id="CAUZLT010000004">
    <property type="protein sequence ID" value="CAK1247808.1"/>
    <property type="molecule type" value="Genomic_DNA"/>
</dbReference>
<organism evidence="1 2">
    <name type="scientific">Fructobacillus tropaeoli</name>
    <dbReference type="NCBI Taxonomy" id="709323"/>
    <lineage>
        <taxon>Bacteria</taxon>
        <taxon>Bacillati</taxon>
        <taxon>Bacillota</taxon>
        <taxon>Bacilli</taxon>
        <taxon>Lactobacillales</taxon>
        <taxon>Lactobacillaceae</taxon>
        <taxon>Fructobacillus</taxon>
    </lineage>
</organism>
<comment type="caution">
    <text evidence="1">The sequence shown here is derived from an EMBL/GenBank/DDBJ whole genome shotgun (WGS) entry which is preliminary data.</text>
</comment>
<sequence>MEERVKFYGLRDLSIGWYENRIIELIENYSSKSENDWDVNDVLELFNVKKFIDQSVFKDWTEARIKKAKEVSKKVNRLFNEFFTKKEIFDILHNIHLLNAEYYDDFFELLSKVNIHQMVSESDFEIAYKSTKLPIRFLLF</sequence>
<accession>A0ABN9YV01</accession>